<gene>
    <name evidence="1" type="primary">AMV156</name>
</gene>
<evidence type="ECO:0000313" key="1">
    <source>
        <dbReference type="EMBL" id="AAG02862.1"/>
    </source>
</evidence>
<organism evidence="1 2">
    <name type="scientific">Amsacta moorei entomopoxvirus</name>
    <name type="common">AmEPV</name>
    <dbReference type="NCBI Taxonomy" id="28321"/>
    <lineage>
        <taxon>Viruses</taxon>
        <taxon>Varidnaviria</taxon>
        <taxon>Bamfordvirae</taxon>
        <taxon>Nucleocytoviricota</taxon>
        <taxon>Pokkesviricetes</taxon>
        <taxon>Chitovirales</taxon>
        <taxon>Poxviridae</taxon>
        <taxon>Entomopoxvirinae</taxon>
        <taxon>Betaentomopoxvirus</taxon>
    </lineage>
</organism>
<protein>
    <submittedName>
        <fullName evidence="1">AMV156</fullName>
    </submittedName>
</protein>
<keyword evidence="2" id="KW-1185">Reference proteome</keyword>
<organismHost>
    <name type="scientific">Amsacta</name>
    <dbReference type="NCBI Taxonomy" id="340055"/>
</organismHost>
<proteinExistence type="predicted"/>
<dbReference type="Proteomes" id="UP000000872">
    <property type="component" value="Segment"/>
</dbReference>
<dbReference type="EMBL" id="AF250284">
    <property type="protein sequence ID" value="AAG02862.1"/>
    <property type="molecule type" value="Genomic_DNA"/>
</dbReference>
<dbReference type="RefSeq" id="NP_064938.1">
    <property type="nucleotide sequence ID" value="NC_002520.1"/>
</dbReference>
<evidence type="ECO:0000313" key="2">
    <source>
        <dbReference type="Proteomes" id="UP000000872"/>
    </source>
</evidence>
<dbReference type="KEGG" id="vg:1494746"/>
<name>Q9EMP3_AMEPV</name>
<dbReference type="GeneID" id="1494746"/>
<sequence length="1238" mass="147097">MNQTYINRMNKNISVSNIDECIDVLYIKYSNDILITKILSEIEYIIYEFNTSDVVTNDMIKKYKHVLKLFLKMNNIKYFNEDYIILYTYLTFYSNIILHMKDGENNILKNRVFELPEVINNVYINRYINLNIENIVLESIRKNFNNNINVQDLIYSLRSDQEFNINIKNYIHDIIKNDNNIIDQLISRIPIDIIIKNKEFIDKLTNYIKNYISDDKLVNIISKNPLFLNNIKEYINENIKINNIINKIVTNDDFLYFINNYNKNYDFINLFKNNEDFIIFLKNIINNDYINNILSSDEYKNIIDMEIIKSKNIDIIMDYVEKNSDVIKKLKQKISDDEYLSNLILSNENFLKKIKDIISSENIDIDSLINSLNINEKFKNILKEIINKEFLKGNDIMDLVNNFNDYKQYKKSIDEKIDDINIKQDEINTHLSSLDVLISPYQNLRTYMNDIDTMIESIYDKYDKQILNLYQETEKLHDHYKQNVNSRFRQLSDVSNSIDEKYDNFIKNQSAIINKINDKESYFYNYVEDISKNIKLTNDDLLIKFNNIIENLNSGDVTNLIDIKNIDLSEDIKIFINKILPELIKNFLNGEYVNSDKFKNIINESVINNINTDYILNIIKSNIPTENSIITKVESRLKNYIDDKFYDINNSISLINTDISTNNAKISEIAADIEKIKNNISENIKTIPIEDFNDEKAKIDKILKYLEINPVLLQSKYANIKEYIKSYTSRASLQIKNIIINILDKILSDNKINIEELSNFDSLDDKILKSIDLLKLNQLDEIKELLSKTKTEISSEFDEKINAINELLLPLLESKNENIAGIYDEINIISNKYNEILTKIDNMNYLQLEEKIENVLDNINYDFINVIDTIKNNLKEINDFIYKNYSQGNIPKYITETENTLRGYAETLNKIIIYINSLENAPRINTFSVPKTNVSKKSKSTNVDVANLIKYNNMYEKKRNPLRQAGFVQEYKNPILNVIYNDFLNKYINKINNTFNIKILNNSYKKILFEYDNNSNSINDIIKNIYTYKTEDISYYISIKKYINILNYNKKNVLFSLFKRYVKYGYLMLKFRIILNNNNNTNDIVLYFIKKIITNIIKYNVIYDYIESSYDLLINDTKCNLINLSHNILLDYIHTLFLYKCYNKNFLYDKNIFYIHYNNNVNDYINIDKLYCINYLELSVIDKKYYKYLLNFKNKIFEEHIKYFIYNDNSIKENINYMIDKHIIINNNIKNKFNLTNN</sequence>
<accession>Q9EMP3</accession>
<reference evidence="1 2" key="1">
    <citation type="journal article" date="2000" name="Virology">
        <title>Complete genomic sequence of the Amsacta moorei entomopoxvirus: analysis and comparison with other poxviruses.</title>
        <authorList>
            <person name="Bawden A.L."/>
            <person name="Glassberg K.J."/>
            <person name="Diggans J."/>
            <person name="Shaw R."/>
            <person name="Farmerie W."/>
            <person name="Moyer R.W."/>
        </authorList>
    </citation>
    <scope>NUCLEOTIDE SEQUENCE [LARGE SCALE GENOMIC DNA]</scope>
</reference>